<dbReference type="AlphaFoldDB" id="C6LFJ4"/>
<evidence type="ECO:0000313" key="4">
    <source>
        <dbReference type="Proteomes" id="UP000005561"/>
    </source>
</evidence>
<comment type="caution">
    <text evidence="3">The sequence shown here is derived from an EMBL/GenBank/DDBJ whole genome shotgun (WGS) entry which is preliminary data.</text>
</comment>
<reference evidence="3" key="1">
    <citation type="submission" date="2009-07" db="EMBL/GenBank/DDBJ databases">
        <authorList>
            <person name="Weinstock G."/>
            <person name="Sodergren E."/>
            <person name="Clifton S."/>
            <person name="Fulton L."/>
            <person name="Fulton B."/>
            <person name="Courtney L."/>
            <person name="Fronick C."/>
            <person name="Harrison M."/>
            <person name="Strong C."/>
            <person name="Farmer C."/>
            <person name="Delahaunty K."/>
            <person name="Markovic C."/>
            <person name="Hall O."/>
            <person name="Minx P."/>
            <person name="Tomlinson C."/>
            <person name="Mitreva M."/>
            <person name="Nelson J."/>
            <person name="Hou S."/>
            <person name="Wollam A."/>
            <person name="Pepin K.H."/>
            <person name="Johnson M."/>
            <person name="Bhonagiri V."/>
            <person name="Nash W.E."/>
            <person name="Warren W."/>
            <person name="Chinwalla A."/>
            <person name="Mardis E.R."/>
            <person name="Wilson R.K."/>
        </authorList>
    </citation>
    <scope>NUCLEOTIDE SEQUENCE [LARGE SCALE GENOMIC DNA]</scope>
    <source>
        <strain evidence="3">DSM 14469</strain>
    </source>
</reference>
<keyword evidence="1" id="KW-0175">Coiled coil</keyword>
<protein>
    <recommendedName>
        <fullName evidence="2">Polysaccharide pyruvyl transferase domain-containing protein</fullName>
    </recommendedName>
</protein>
<dbReference type="InterPro" id="IPR007345">
    <property type="entry name" value="Polysacch_pyruvyl_Trfase"/>
</dbReference>
<organism evidence="3 4">
    <name type="scientific">Marvinbryantia formatexigens DSM 14469</name>
    <dbReference type="NCBI Taxonomy" id="478749"/>
    <lineage>
        <taxon>Bacteria</taxon>
        <taxon>Bacillati</taxon>
        <taxon>Bacillota</taxon>
        <taxon>Clostridia</taxon>
        <taxon>Lachnospirales</taxon>
        <taxon>Lachnospiraceae</taxon>
        <taxon>Marvinbryantia</taxon>
    </lineage>
</organism>
<feature type="coiled-coil region" evidence="1">
    <location>
        <begin position="402"/>
        <end position="452"/>
    </location>
</feature>
<keyword evidence="4" id="KW-1185">Reference proteome</keyword>
<dbReference type="STRING" id="168384.SAMN05660368_02094"/>
<dbReference type="Pfam" id="PF04230">
    <property type="entry name" value="PS_pyruv_trans"/>
    <property type="match status" value="1"/>
</dbReference>
<dbReference type="eggNOG" id="COG2327">
    <property type="taxonomic scope" value="Bacteria"/>
</dbReference>
<feature type="domain" description="Polysaccharide pyruvyl transferase" evidence="2">
    <location>
        <begin position="96"/>
        <end position="309"/>
    </location>
</feature>
<name>C6LFJ4_9FIRM</name>
<dbReference type="RefSeq" id="WP_006862188.1">
    <property type="nucleotide sequence ID" value="NZ_ACCL02000010.1"/>
</dbReference>
<dbReference type="OrthoDB" id="9767435at2"/>
<sequence>MKKILIRAHMSPFDNLDAASVLQHDRIGTNAGNMIFINSIMRALMTEDVQIDTFNTRRDLTAEMVERINAEYSFVVLPFANAFRPSFQRELQKITGFVKKLKVPCVVIGTGISATYTSPLKEENSFDGTVREFVRTILDKSAIIGTRGEETSAYLTRLGFKEGTHHRVIGCPSMFWYGEKLPQIEKKELTKDSPVSINWKIDLPEPIHAFMRSNVCRFENFQYVPQITDEIRLMYYGTPFPQGKYKKITDQYPAQACHPWYLQDRARAFINVPSWFDYLSQKELSFGSRIHGNIAALLAGTPAYVIVSDYRISELVRYHNIPHINYQDLKEDDTIFSLYDRADYTRLQEGHRERFENYKSFLEENGLAHTFDMEPSAPRPYDRKMQELSLQPALTPFFSASSEEQARRLAELQRDQEALRQKYDELKSMEMLLKLKRMYKSANRILEKLVKKK</sequence>
<dbReference type="Proteomes" id="UP000005561">
    <property type="component" value="Unassembled WGS sequence"/>
</dbReference>
<gene>
    <name evidence="3" type="ORF">BRYFOR_07397</name>
</gene>
<evidence type="ECO:0000259" key="2">
    <source>
        <dbReference type="Pfam" id="PF04230"/>
    </source>
</evidence>
<accession>C6LFJ4</accession>
<evidence type="ECO:0000313" key="3">
    <source>
        <dbReference type="EMBL" id="EET60579.1"/>
    </source>
</evidence>
<dbReference type="EMBL" id="ACCL02000010">
    <property type="protein sequence ID" value="EET60579.1"/>
    <property type="molecule type" value="Genomic_DNA"/>
</dbReference>
<proteinExistence type="predicted"/>
<evidence type="ECO:0000256" key="1">
    <source>
        <dbReference type="SAM" id="Coils"/>
    </source>
</evidence>